<proteinExistence type="predicted"/>
<evidence type="ECO:0000313" key="2">
    <source>
        <dbReference type="EMBL" id="GMR38441.1"/>
    </source>
</evidence>
<sequence>PGGGVYTSEVEVGGLMWKMLVMKKISSSYLDVYLLCRTYDASPWSVDVSAEFTFIMPGEDRHVERELKETFCHRHTRWGFAEFTPWED</sequence>
<dbReference type="EMBL" id="BTRK01000002">
    <property type="protein sequence ID" value="GMR38444.1"/>
    <property type="molecule type" value="Genomic_DNA"/>
</dbReference>
<reference evidence="3" key="2">
    <citation type="submission" date="2023-06" db="EMBL/GenBank/DDBJ databases">
        <title>Genome assembly of Pristionchus species.</title>
        <authorList>
            <person name="Yoshida K."/>
            <person name="Sommer R.J."/>
        </authorList>
    </citation>
    <scope>NUCLEOTIDE SEQUENCE</scope>
    <source>
        <strain evidence="3">RS5460</strain>
    </source>
</reference>
<evidence type="ECO:0000259" key="1">
    <source>
        <dbReference type="PROSITE" id="PS50144"/>
    </source>
</evidence>
<dbReference type="CDD" id="cd00121">
    <property type="entry name" value="MATH"/>
    <property type="match status" value="1"/>
</dbReference>
<gene>
    <name evidence="2" type="ORF">PMAYCL1PPCAC_08636</name>
    <name evidence="3" type="ORF">PMAYCL1PPCAC_08639</name>
</gene>
<name>A0AAN4ZF92_9BILA</name>
<evidence type="ECO:0000313" key="4">
    <source>
        <dbReference type="Proteomes" id="UP001328107"/>
    </source>
</evidence>
<keyword evidence="4" id="KW-1185">Reference proteome</keyword>
<dbReference type="SUPFAM" id="SSF49599">
    <property type="entry name" value="TRAF domain-like"/>
    <property type="match status" value="1"/>
</dbReference>
<feature type="non-terminal residue" evidence="3">
    <location>
        <position position="1"/>
    </location>
</feature>
<feature type="domain" description="MATH" evidence="1">
    <location>
        <begin position="1"/>
        <end position="88"/>
    </location>
</feature>
<dbReference type="Pfam" id="PF00917">
    <property type="entry name" value="MATH"/>
    <property type="match status" value="1"/>
</dbReference>
<evidence type="ECO:0000313" key="3">
    <source>
        <dbReference type="EMBL" id="GMR38444.1"/>
    </source>
</evidence>
<feature type="non-terminal residue" evidence="3">
    <location>
        <position position="88"/>
    </location>
</feature>
<accession>A0AAN4ZF92</accession>
<dbReference type="PROSITE" id="PS50144">
    <property type="entry name" value="MATH"/>
    <property type="match status" value="1"/>
</dbReference>
<protein>
    <recommendedName>
        <fullName evidence="1">MATH domain-containing protein</fullName>
    </recommendedName>
</protein>
<dbReference type="Gene3D" id="2.60.210.10">
    <property type="entry name" value="Apoptosis, Tumor Necrosis Factor Receptor Associated Protein 2, Chain A"/>
    <property type="match status" value="1"/>
</dbReference>
<dbReference type="InterPro" id="IPR008974">
    <property type="entry name" value="TRAF-like"/>
</dbReference>
<dbReference type="AlphaFoldDB" id="A0AAN4ZF92"/>
<dbReference type="InterPro" id="IPR002083">
    <property type="entry name" value="MATH/TRAF_dom"/>
</dbReference>
<reference evidence="4" key="1">
    <citation type="submission" date="2022-10" db="EMBL/GenBank/DDBJ databases">
        <title>Genome assembly of Pristionchus species.</title>
        <authorList>
            <person name="Yoshida K."/>
            <person name="Sommer R.J."/>
        </authorList>
    </citation>
    <scope>NUCLEOTIDE SEQUENCE [LARGE SCALE GENOMIC DNA]</scope>
    <source>
        <strain evidence="2 4">RS5460</strain>
    </source>
</reference>
<organism evidence="3 4">
    <name type="scientific">Pristionchus mayeri</name>
    <dbReference type="NCBI Taxonomy" id="1317129"/>
    <lineage>
        <taxon>Eukaryota</taxon>
        <taxon>Metazoa</taxon>
        <taxon>Ecdysozoa</taxon>
        <taxon>Nematoda</taxon>
        <taxon>Chromadorea</taxon>
        <taxon>Rhabditida</taxon>
        <taxon>Rhabditina</taxon>
        <taxon>Diplogasteromorpha</taxon>
        <taxon>Diplogasteroidea</taxon>
        <taxon>Neodiplogasteridae</taxon>
        <taxon>Pristionchus</taxon>
    </lineage>
</organism>
<comment type="caution">
    <text evidence="3">The sequence shown here is derived from an EMBL/GenBank/DDBJ whole genome shotgun (WGS) entry which is preliminary data.</text>
</comment>
<dbReference type="EMBL" id="BTRK01000002">
    <property type="protein sequence ID" value="GMR38441.1"/>
    <property type="molecule type" value="Genomic_DNA"/>
</dbReference>
<dbReference type="Proteomes" id="UP001328107">
    <property type="component" value="Unassembled WGS sequence"/>
</dbReference>